<evidence type="ECO:0000256" key="3">
    <source>
        <dbReference type="SAM" id="MobiDB-lite"/>
    </source>
</evidence>
<gene>
    <name evidence="4" type="ORF">TraAM80_05604</name>
</gene>
<dbReference type="InterPro" id="IPR039135">
    <property type="entry name" value="NAT9-like"/>
</dbReference>
<dbReference type="RefSeq" id="XP_029237570.1">
    <property type="nucleotide sequence ID" value="XM_029382477.1"/>
</dbReference>
<dbReference type="GO" id="GO:0008080">
    <property type="term" value="F:N-acetyltransferase activity"/>
    <property type="evidence" value="ECO:0007669"/>
    <property type="project" value="InterPro"/>
</dbReference>
<name>A0A422NDM9_TRYRA</name>
<protein>
    <submittedName>
        <fullName evidence="4">N-acetyltransferase</fullName>
        <ecNumber evidence="4">2.3.1.-</ecNumber>
    </submittedName>
</protein>
<dbReference type="EC" id="2.3.1.-" evidence="4"/>
<evidence type="ECO:0000313" key="4">
    <source>
        <dbReference type="EMBL" id="RNF03546.1"/>
    </source>
</evidence>
<dbReference type="VEuPathDB" id="TriTrypDB:TRSC58_01422"/>
<evidence type="ECO:0000256" key="1">
    <source>
        <dbReference type="ARBA" id="ARBA00022679"/>
    </source>
</evidence>
<reference evidence="4 5" key="1">
    <citation type="journal article" date="2018" name="BMC Genomics">
        <title>Genomic comparison of Trypanosoma conorhini and Trypanosoma rangeli to Trypanosoma cruzi strains of high and low virulence.</title>
        <authorList>
            <person name="Bradwell K.R."/>
            <person name="Koparde V.N."/>
            <person name="Matveyev A.V."/>
            <person name="Serrano M.G."/>
            <person name="Alves J.M."/>
            <person name="Parikh H."/>
            <person name="Huang B."/>
            <person name="Lee V."/>
            <person name="Espinosa-Alvarez O."/>
            <person name="Ortiz P.A."/>
            <person name="Costa-Martins A.G."/>
            <person name="Teixeira M.M."/>
            <person name="Buck G.A."/>
        </authorList>
    </citation>
    <scope>NUCLEOTIDE SEQUENCE [LARGE SCALE GENOMIC DNA]</scope>
    <source>
        <strain evidence="4 5">AM80</strain>
    </source>
</reference>
<proteinExistence type="predicted"/>
<dbReference type="PANTHER" id="PTHR13256:SF16">
    <property type="entry name" value="ALPHA_BETA-TUBULIN-N-ACETYLTRANSFERASE 9"/>
    <property type="match status" value="1"/>
</dbReference>
<dbReference type="EMBL" id="MKGL01000191">
    <property type="protein sequence ID" value="RNF03546.1"/>
    <property type="molecule type" value="Genomic_DNA"/>
</dbReference>
<accession>A0A422NDM9</accession>
<dbReference type="Gene3D" id="3.40.630.30">
    <property type="match status" value="1"/>
</dbReference>
<feature type="region of interest" description="Disordered" evidence="3">
    <location>
        <begin position="105"/>
        <end position="129"/>
    </location>
</feature>
<dbReference type="Proteomes" id="UP000283634">
    <property type="component" value="Unassembled WGS sequence"/>
</dbReference>
<dbReference type="AlphaFoldDB" id="A0A422NDM9"/>
<comment type="caution">
    <text evidence="4">The sequence shown here is derived from an EMBL/GenBank/DDBJ whole genome shotgun (WGS) entry which is preliminary data.</text>
</comment>
<evidence type="ECO:0000313" key="5">
    <source>
        <dbReference type="Proteomes" id="UP000283634"/>
    </source>
</evidence>
<dbReference type="GeneID" id="40329537"/>
<keyword evidence="1 4" id="KW-0808">Transferase</keyword>
<dbReference type="PANTHER" id="PTHR13256">
    <property type="entry name" value="N-ACETYLTRANSFERASE 9"/>
    <property type="match status" value="1"/>
</dbReference>
<keyword evidence="5" id="KW-1185">Reference proteome</keyword>
<sequence length="204" mass="21993">MNNERVLVSGSRLRLVPYLAHHVPRYYEWMGDSELMQCTASERLTLEEEYDNQRDWLHAEDKLTFIVLAPLSRIVKKAPRKVIGNAALGKCTAVKDSMDDADVGAGGTSGGNKIAREDAGADASRDGVGPKVSGISTPFVTACLTHTGSTCSLACVDCEVEGRNSETYVMVGDCNLFRLGSNSVEQVEGEEGGGCSFGRTRRVV</sequence>
<feature type="compositionally biased region" description="Basic and acidic residues" evidence="3">
    <location>
        <begin position="114"/>
        <end position="125"/>
    </location>
</feature>
<organism evidence="4 5">
    <name type="scientific">Trypanosoma rangeli</name>
    <dbReference type="NCBI Taxonomy" id="5698"/>
    <lineage>
        <taxon>Eukaryota</taxon>
        <taxon>Discoba</taxon>
        <taxon>Euglenozoa</taxon>
        <taxon>Kinetoplastea</taxon>
        <taxon>Metakinetoplastina</taxon>
        <taxon>Trypanosomatida</taxon>
        <taxon>Trypanosomatidae</taxon>
        <taxon>Trypanosoma</taxon>
        <taxon>Herpetosoma</taxon>
    </lineage>
</organism>
<evidence type="ECO:0000256" key="2">
    <source>
        <dbReference type="ARBA" id="ARBA00023315"/>
    </source>
</evidence>
<dbReference type="OrthoDB" id="5043642at2759"/>
<keyword evidence="2 4" id="KW-0012">Acyltransferase</keyword>